<protein>
    <submittedName>
        <fullName evidence="1">Cag pathogenicity island protein T</fullName>
    </submittedName>
</protein>
<gene>
    <name evidence="1" type="primary">cagT</name>
</gene>
<reference evidence="1" key="1">
    <citation type="submission" date="2006-12" db="EMBL/GenBank/DDBJ databases">
        <title>Detection of cag pathogenicity island in Helicobacter pylori isolates.</title>
        <authorList>
            <person name="Emran N.A."/>
            <person name="Kamarulzaman N."/>
            <person name="Mohamed R."/>
        </authorList>
    </citation>
    <scope>NUCLEOTIDE SEQUENCE</scope>
    <source>
        <strain evidence="1">3</strain>
    </source>
</reference>
<proteinExistence type="predicted"/>
<evidence type="ECO:0000313" key="1">
    <source>
        <dbReference type="EMBL" id="ABN14346.1"/>
    </source>
</evidence>
<feature type="non-terminal residue" evidence="1">
    <location>
        <position position="65"/>
    </location>
</feature>
<sequence>GGGSANYREYLLDITSCINFHLVHPSKKISLIGDGHYILQFLPYFQLVVRHPSLLAACFESKGCG</sequence>
<dbReference type="EMBL" id="EF195698">
    <property type="protein sequence ID" value="ABN14346.1"/>
    <property type="molecule type" value="Genomic_DNA"/>
</dbReference>
<dbReference type="AlphaFoldDB" id="A3F4K3"/>
<feature type="non-terminal residue" evidence="1">
    <location>
        <position position="1"/>
    </location>
</feature>
<name>A3F4K3_HELPX</name>
<accession>A3F4K3</accession>
<organism evidence="1">
    <name type="scientific">Helicobacter pylori</name>
    <name type="common">Campylobacter pylori</name>
    <dbReference type="NCBI Taxonomy" id="210"/>
    <lineage>
        <taxon>Bacteria</taxon>
        <taxon>Pseudomonadati</taxon>
        <taxon>Campylobacterota</taxon>
        <taxon>Epsilonproteobacteria</taxon>
        <taxon>Campylobacterales</taxon>
        <taxon>Helicobacteraceae</taxon>
        <taxon>Helicobacter</taxon>
    </lineage>
</organism>